<protein>
    <submittedName>
        <fullName evidence="1">Uncharacterized protein</fullName>
    </submittedName>
</protein>
<evidence type="ECO:0000313" key="1">
    <source>
        <dbReference type="EMBL" id="KAE9544531.1"/>
    </source>
</evidence>
<accession>A0A6G0U5Y1</accession>
<dbReference type="EMBL" id="VYZN01000001">
    <property type="protein sequence ID" value="KAE9544531.1"/>
    <property type="molecule type" value="Genomic_DNA"/>
</dbReference>
<reference evidence="1 2" key="1">
    <citation type="submission" date="2019-08" db="EMBL/GenBank/DDBJ databases">
        <title>The genome of the soybean aphid Biotype 1, its phylome, world population structure and adaptation to the North American continent.</title>
        <authorList>
            <person name="Giordano R."/>
            <person name="Donthu R.K."/>
            <person name="Hernandez A.G."/>
            <person name="Wright C.L."/>
            <person name="Zimin A.V."/>
        </authorList>
    </citation>
    <scope>NUCLEOTIDE SEQUENCE [LARGE SCALE GENOMIC DNA]</scope>
    <source>
        <tissue evidence="1">Whole aphids</tissue>
    </source>
</reference>
<sequence length="270" mass="30337">METLWNVIHSTSTKSASITMFCCIRSIAIFVDSVSGHMRVGPKTIAKFGIVLAKILAYHNWVQLEHEHPLLGQSLRDYFDQLVILSFALEINCLKHAATQRCTKAGMRGWSVPTTLSNLASLKKSKNNSVSITCDIVQFFRSLFPFSIIHLNKINISNYFVSKESFFSLLLLFDFKDEEESSKSNLRDDGLALDTLLLLVSGNVQEDSLLFSSYSFRNVDILTISKRYNEQCVDNTCSSSDEIPSKALSISSFFQAIISDHLGLNEMHIS</sequence>
<dbReference type="AlphaFoldDB" id="A0A6G0U5Y1"/>
<organism evidence="1 2">
    <name type="scientific">Aphis glycines</name>
    <name type="common">Soybean aphid</name>
    <dbReference type="NCBI Taxonomy" id="307491"/>
    <lineage>
        <taxon>Eukaryota</taxon>
        <taxon>Metazoa</taxon>
        <taxon>Ecdysozoa</taxon>
        <taxon>Arthropoda</taxon>
        <taxon>Hexapoda</taxon>
        <taxon>Insecta</taxon>
        <taxon>Pterygota</taxon>
        <taxon>Neoptera</taxon>
        <taxon>Paraneoptera</taxon>
        <taxon>Hemiptera</taxon>
        <taxon>Sternorrhyncha</taxon>
        <taxon>Aphidomorpha</taxon>
        <taxon>Aphidoidea</taxon>
        <taxon>Aphididae</taxon>
        <taxon>Aphidini</taxon>
        <taxon>Aphis</taxon>
        <taxon>Aphis</taxon>
    </lineage>
</organism>
<gene>
    <name evidence="1" type="ORF">AGLY_000072</name>
</gene>
<evidence type="ECO:0000313" key="2">
    <source>
        <dbReference type="Proteomes" id="UP000475862"/>
    </source>
</evidence>
<comment type="caution">
    <text evidence="1">The sequence shown here is derived from an EMBL/GenBank/DDBJ whole genome shotgun (WGS) entry which is preliminary data.</text>
</comment>
<proteinExistence type="predicted"/>
<name>A0A6G0U5Y1_APHGL</name>
<dbReference type="Proteomes" id="UP000475862">
    <property type="component" value="Unassembled WGS sequence"/>
</dbReference>
<keyword evidence="2" id="KW-1185">Reference proteome</keyword>